<dbReference type="PANTHER" id="PTHR14256">
    <property type="entry name" value="NADH-UBIQUINONE OXIDOREDUCTASE MLRQ SUBUNIT"/>
    <property type="match status" value="1"/>
</dbReference>
<sequence length="77" mass="8779">MAFLPRPVPVGVYPLFGIMAFATGGVLYFVAHLVRHQDVVWSRKNNPTPFQSIQKNETTKLYNPNGSFEKKWSRNAL</sequence>
<reference evidence="2 3" key="1">
    <citation type="submission" date="2009-12" db="EMBL/GenBank/DDBJ databases">
        <title>The draft genome of Batrachochytrium dendrobatidis.</title>
        <authorList>
            <consortium name="US DOE Joint Genome Institute (JGI-PGF)"/>
            <person name="Kuo A."/>
            <person name="Salamov A."/>
            <person name="Schmutz J."/>
            <person name="Lucas S."/>
            <person name="Pitluck S."/>
            <person name="Rosenblum E."/>
            <person name="Stajich J."/>
            <person name="Eisen M."/>
            <person name="Grigoriev I.V."/>
        </authorList>
    </citation>
    <scope>NUCLEOTIDE SEQUENCE [LARGE SCALE GENOMIC DNA]</scope>
    <source>
        <strain evidence="3">JAM81 / FGSC 10211</strain>
    </source>
</reference>
<dbReference type="GO" id="GO:0045277">
    <property type="term" value="C:respiratory chain complex IV"/>
    <property type="evidence" value="ECO:0000318"/>
    <property type="project" value="GO_Central"/>
</dbReference>
<dbReference type="InParanoid" id="F4P2Z2"/>
<dbReference type="PANTHER" id="PTHR14256:SF1">
    <property type="entry name" value="GEO09626P1"/>
    <property type="match status" value="1"/>
</dbReference>
<name>F4P2Z2_BATDJ</name>
<gene>
    <name evidence="2" type="ORF">BATDEDRAFT_88731</name>
</gene>
<dbReference type="HOGENOM" id="CLU_175748_1_0_1"/>
<keyword evidence="1" id="KW-0472">Membrane</keyword>
<organism evidence="2 3">
    <name type="scientific">Batrachochytrium dendrobatidis (strain JAM81 / FGSC 10211)</name>
    <name type="common">Frog chytrid fungus</name>
    <dbReference type="NCBI Taxonomy" id="684364"/>
    <lineage>
        <taxon>Eukaryota</taxon>
        <taxon>Fungi</taxon>
        <taxon>Fungi incertae sedis</taxon>
        <taxon>Chytridiomycota</taxon>
        <taxon>Chytridiomycota incertae sedis</taxon>
        <taxon>Chytridiomycetes</taxon>
        <taxon>Rhizophydiales</taxon>
        <taxon>Rhizophydiales incertae sedis</taxon>
        <taxon>Batrachochytrium</taxon>
    </lineage>
</organism>
<dbReference type="RefSeq" id="XP_006679309.1">
    <property type="nucleotide sequence ID" value="XM_006679246.1"/>
</dbReference>
<evidence type="ECO:0000313" key="3">
    <source>
        <dbReference type="Proteomes" id="UP000007241"/>
    </source>
</evidence>
<dbReference type="EMBL" id="GL882884">
    <property type="protein sequence ID" value="EGF80523.1"/>
    <property type="molecule type" value="Genomic_DNA"/>
</dbReference>
<dbReference type="AlphaFoldDB" id="F4P2Z2"/>
<dbReference type="GeneID" id="18243254"/>
<evidence type="ECO:0000256" key="1">
    <source>
        <dbReference type="SAM" id="Phobius"/>
    </source>
</evidence>
<dbReference type="OrthoDB" id="5511684at2759"/>
<dbReference type="Pfam" id="PF06522">
    <property type="entry name" value="B12D"/>
    <property type="match status" value="1"/>
</dbReference>
<dbReference type="STRING" id="684364.F4P2Z2"/>
<proteinExistence type="predicted"/>
<protein>
    <submittedName>
        <fullName evidence="2">Uncharacterized protein</fullName>
    </submittedName>
</protein>
<feature type="transmembrane region" description="Helical" evidence="1">
    <location>
        <begin position="12"/>
        <end position="34"/>
    </location>
</feature>
<dbReference type="InterPro" id="IPR010530">
    <property type="entry name" value="B12D"/>
</dbReference>
<keyword evidence="1" id="KW-1133">Transmembrane helix</keyword>
<evidence type="ECO:0000313" key="2">
    <source>
        <dbReference type="EMBL" id="EGF80523.1"/>
    </source>
</evidence>
<keyword evidence="1" id="KW-0812">Transmembrane</keyword>
<dbReference type="OMA" id="AWNHKAN"/>
<dbReference type="Proteomes" id="UP000007241">
    <property type="component" value="Unassembled WGS sequence"/>
</dbReference>
<keyword evidence="3" id="KW-1185">Reference proteome</keyword>
<accession>F4P2Z2</accession>